<feature type="compositionally biased region" description="Low complexity" evidence="1">
    <location>
        <begin position="176"/>
        <end position="190"/>
    </location>
</feature>
<accession>A0A6P5ESP0</accession>
<protein>
    <submittedName>
        <fullName evidence="3">Cell wall protein RBR3</fullName>
    </submittedName>
</protein>
<feature type="compositionally biased region" description="Pro residues" evidence="1">
    <location>
        <begin position="271"/>
        <end position="285"/>
    </location>
</feature>
<reference evidence="3" key="2">
    <citation type="submission" date="2025-08" db="UniProtKB">
        <authorList>
            <consortium name="RefSeq"/>
        </authorList>
    </citation>
    <scope>IDENTIFICATION</scope>
    <source>
        <tissue evidence="3">Leaf</tissue>
    </source>
</reference>
<evidence type="ECO:0000313" key="3">
    <source>
        <dbReference type="RefSeq" id="XP_020086517.1"/>
    </source>
</evidence>
<dbReference type="SUPFAM" id="SSF48452">
    <property type="entry name" value="TPR-like"/>
    <property type="match status" value="1"/>
</dbReference>
<feature type="compositionally biased region" description="Low complexity" evidence="1">
    <location>
        <begin position="107"/>
        <end position="118"/>
    </location>
</feature>
<dbReference type="InterPro" id="IPR011990">
    <property type="entry name" value="TPR-like_helical_dom_sf"/>
</dbReference>
<gene>
    <name evidence="3" type="primary">LOC109708953</name>
</gene>
<dbReference type="Proteomes" id="UP000515123">
    <property type="component" value="Linkage group 4"/>
</dbReference>
<proteinExistence type="predicted"/>
<dbReference type="RefSeq" id="XP_020086517.1">
    <property type="nucleotide sequence ID" value="XM_020230928.1"/>
</dbReference>
<feature type="compositionally biased region" description="Polar residues" evidence="1">
    <location>
        <begin position="44"/>
        <end position="53"/>
    </location>
</feature>
<dbReference type="GeneID" id="109708953"/>
<feature type="compositionally biased region" description="Low complexity" evidence="1">
    <location>
        <begin position="299"/>
        <end position="308"/>
    </location>
</feature>
<reference evidence="2" key="1">
    <citation type="journal article" date="2015" name="Nat. Genet.">
        <title>The pineapple genome and the evolution of CAM photosynthesis.</title>
        <authorList>
            <person name="Ming R."/>
            <person name="VanBuren R."/>
            <person name="Wai C.M."/>
            <person name="Tang H."/>
            <person name="Schatz M.C."/>
            <person name="Bowers J.E."/>
            <person name="Lyons E."/>
            <person name="Wang M.L."/>
            <person name="Chen J."/>
            <person name="Biggers E."/>
            <person name="Zhang J."/>
            <person name="Huang L."/>
            <person name="Zhang L."/>
            <person name="Miao W."/>
            <person name="Zhang J."/>
            <person name="Ye Z."/>
            <person name="Miao C."/>
            <person name="Lin Z."/>
            <person name="Wang H."/>
            <person name="Zhou H."/>
            <person name="Yim W.C."/>
            <person name="Priest H.D."/>
            <person name="Zheng C."/>
            <person name="Woodhouse M."/>
            <person name="Edger P.P."/>
            <person name="Guyot R."/>
            <person name="Guo H.B."/>
            <person name="Guo H."/>
            <person name="Zheng G."/>
            <person name="Singh R."/>
            <person name="Sharma A."/>
            <person name="Min X."/>
            <person name="Zheng Y."/>
            <person name="Lee H."/>
            <person name="Gurtowski J."/>
            <person name="Sedlazeck F.J."/>
            <person name="Harkess A."/>
            <person name="McKain M.R."/>
            <person name="Liao Z."/>
            <person name="Fang J."/>
            <person name="Liu J."/>
            <person name="Zhang X."/>
            <person name="Zhang Q."/>
            <person name="Hu W."/>
            <person name="Qin Y."/>
            <person name="Wang K."/>
            <person name="Chen L.Y."/>
            <person name="Shirley N."/>
            <person name="Lin Y.R."/>
            <person name="Liu L.Y."/>
            <person name="Hernandez A.G."/>
            <person name="Wright C.L."/>
            <person name="Bulone V."/>
            <person name="Tuskan G.A."/>
            <person name="Heath K."/>
            <person name="Zee F."/>
            <person name="Moore P.H."/>
            <person name="Sunkar R."/>
            <person name="Leebens-Mack J.H."/>
            <person name="Mockler T."/>
            <person name="Bennetzen J.L."/>
            <person name="Freeling M."/>
            <person name="Sankoff D."/>
            <person name="Paterson A.H."/>
            <person name="Zhu X."/>
            <person name="Yang X."/>
            <person name="Smith J.A."/>
            <person name="Cushman J.C."/>
            <person name="Paull R.E."/>
            <person name="Yu Q."/>
        </authorList>
    </citation>
    <scope>NUCLEOTIDE SEQUENCE [LARGE SCALE GENOMIC DNA]</scope>
    <source>
        <strain evidence="2">cv. F153</strain>
    </source>
</reference>
<dbReference type="AlphaFoldDB" id="A0A6P5ESP0"/>
<keyword evidence="2" id="KW-1185">Reference proteome</keyword>
<evidence type="ECO:0000313" key="2">
    <source>
        <dbReference type="Proteomes" id="UP000515123"/>
    </source>
</evidence>
<dbReference type="InterPro" id="IPR019734">
    <property type="entry name" value="TPR_rpt"/>
</dbReference>
<feature type="region of interest" description="Disordered" evidence="1">
    <location>
        <begin position="1"/>
        <end position="355"/>
    </location>
</feature>
<feature type="compositionally biased region" description="Polar residues" evidence="1">
    <location>
        <begin position="162"/>
        <end position="175"/>
    </location>
</feature>
<dbReference type="SMART" id="SM00028">
    <property type="entry name" value="TPR"/>
    <property type="match status" value="3"/>
</dbReference>
<organism evidence="2 3">
    <name type="scientific">Ananas comosus</name>
    <name type="common">Pineapple</name>
    <name type="synonym">Ananas ananas</name>
    <dbReference type="NCBI Taxonomy" id="4615"/>
    <lineage>
        <taxon>Eukaryota</taxon>
        <taxon>Viridiplantae</taxon>
        <taxon>Streptophyta</taxon>
        <taxon>Embryophyta</taxon>
        <taxon>Tracheophyta</taxon>
        <taxon>Spermatophyta</taxon>
        <taxon>Magnoliopsida</taxon>
        <taxon>Liliopsida</taxon>
        <taxon>Poales</taxon>
        <taxon>Bromeliaceae</taxon>
        <taxon>Bromelioideae</taxon>
        <taxon>Ananas</taxon>
    </lineage>
</organism>
<dbReference type="PANTHER" id="PTHR47697:SF1">
    <property type="entry name" value="OS03G0340700 PROTEIN"/>
    <property type="match status" value="1"/>
</dbReference>
<dbReference type="PANTHER" id="PTHR47697">
    <property type="entry name" value="OS03G0340700 PROTEIN"/>
    <property type="match status" value="1"/>
</dbReference>
<name>A0A6P5ESP0_ANACO</name>
<feature type="compositionally biased region" description="Low complexity" evidence="1">
    <location>
        <begin position="74"/>
        <end position="84"/>
    </location>
</feature>
<dbReference type="OrthoDB" id="1872379at2759"/>
<feature type="compositionally biased region" description="Polar residues" evidence="1">
    <location>
        <begin position="196"/>
        <end position="211"/>
    </location>
</feature>
<sequence length="473" mass="49000">MNFDSYQFDFGVGSGRSSTSSRPLRDQKPNPSPSPSTTTPSSPWTHQPSKPSSPWTPQPPSKPSWTHQPAKPPSSSSSSSSSSSLGTGLSNPPASMVGDIFGKSWGAASAAPPSSSSSRLGIRESNPNLFSDLLGSALGPGRSSSASNVPLKSAVPAAAPKSTFSMGNLSDSLPRSTAPPSSNPINNAPTRPAAGSGNNLGSGTKIGNSAGLSGPPLNQKKDPFVSLMDFGSKPASKSNTPPPVRASSPDSDYSFGAFQNAASAKADSFYAPPPTHQPAPAPAPAPAKSGSDPLDMFFSSSSNPSGASPEATGSFPEANDWDLGAEFAAHDDGGTTTELEGLPPPPSGVSASAAKAKGMDNYKQGQYADAIKWLTWAVVLLEKSSDSVSITEVLSCRASSYKEVGEYKKAIADCSKVLEQDSENVSVLLQRALLYESSEKYRLGAEDLRMVLKIDPGNRLARSTIHRLNKLAD</sequence>
<dbReference type="Gene3D" id="1.25.40.10">
    <property type="entry name" value="Tetratricopeptide repeat domain"/>
    <property type="match status" value="1"/>
</dbReference>
<evidence type="ECO:0000256" key="1">
    <source>
        <dbReference type="SAM" id="MobiDB-lite"/>
    </source>
</evidence>
<dbReference type="Gramene" id="Aco002484.1.mrna1">
    <property type="protein sequence ID" value="Aco002484.1.mrna1"/>
    <property type="gene ID" value="Aco002484.1.path1"/>
</dbReference>